<organism evidence="1 2">
    <name type="scientific">Dactylonectria macrodidyma</name>
    <dbReference type="NCBI Taxonomy" id="307937"/>
    <lineage>
        <taxon>Eukaryota</taxon>
        <taxon>Fungi</taxon>
        <taxon>Dikarya</taxon>
        <taxon>Ascomycota</taxon>
        <taxon>Pezizomycotina</taxon>
        <taxon>Sordariomycetes</taxon>
        <taxon>Hypocreomycetidae</taxon>
        <taxon>Hypocreales</taxon>
        <taxon>Nectriaceae</taxon>
        <taxon>Dactylonectria</taxon>
    </lineage>
</organism>
<reference evidence="1" key="1">
    <citation type="journal article" date="2021" name="Nat. Commun.">
        <title>Genetic determinants of endophytism in the Arabidopsis root mycobiome.</title>
        <authorList>
            <person name="Mesny F."/>
            <person name="Miyauchi S."/>
            <person name="Thiergart T."/>
            <person name="Pickel B."/>
            <person name="Atanasova L."/>
            <person name="Karlsson M."/>
            <person name="Huettel B."/>
            <person name="Barry K.W."/>
            <person name="Haridas S."/>
            <person name="Chen C."/>
            <person name="Bauer D."/>
            <person name="Andreopoulos W."/>
            <person name="Pangilinan J."/>
            <person name="LaButti K."/>
            <person name="Riley R."/>
            <person name="Lipzen A."/>
            <person name="Clum A."/>
            <person name="Drula E."/>
            <person name="Henrissat B."/>
            <person name="Kohler A."/>
            <person name="Grigoriev I.V."/>
            <person name="Martin F.M."/>
            <person name="Hacquard S."/>
        </authorList>
    </citation>
    <scope>NUCLEOTIDE SEQUENCE</scope>
    <source>
        <strain evidence="1">MPI-CAGE-AT-0147</strain>
    </source>
</reference>
<dbReference type="Proteomes" id="UP000738349">
    <property type="component" value="Unassembled WGS sequence"/>
</dbReference>
<comment type="caution">
    <text evidence="1">The sequence shown here is derived from an EMBL/GenBank/DDBJ whole genome shotgun (WGS) entry which is preliminary data.</text>
</comment>
<evidence type="ECO:0000313" key="2">
    <source>
        <dbReference type="Proteomes" id="UP000738349"/>
    </source>
</evidence>
<protein>
    <submittedName>
        <fullName evidence="1">Uncharacterized protein</fullName>
    </submittedName>
</protein>
<dbReference type="EMBL" id="JAGMUV010000020">
    <property type="protein sequence ID" value="KAH7125859.1"/>
    <property type="molecule type" value="Genomic_DNA"/>
</dbReference>
<name>A0A9P9DTQ7_9HYPO</name>
<dbReference type="AlphaFoldDB" id="A0A9P9DTQ7"/>
<dbReference type="OrthoDB" id="5091298at2759"/>
<proteinExistence type="predicted"/>
<evidence type="ECO:0000313" key="1">
    <source>
        <dbReference type="EMBL" id="KAH7125859.1"/>
    </source>
</evidence>
<sequence length="480" mass="53096">MPPNLLHTPGDDGSFHCAPPPTIRLQVWYYSDRGMSLQLNQSLGQFLRQRGVDDWVIKPAIPSISPENCRHNFVPLEVELEWDASVIDTLPFQSLRALFKQSLVPSMKDFFHELNETMQFMNIYPVGDKVTAEVRQAYTFYHIERSMAMDYQCVAQSIPLEQGPLVQTIRRVGAAAPTVAAQSGDLMMAFNQFSENFLRGKSSNEGWDCIKELFSVELKAKGKSDQVGRYVNSETKEAWEKAFAATACFQQLVHDMGASISKISTGATVSNQDIFGIVSRMAVAVQLLSVQQTEMATLSQLLVDKYDGDTPLKEKWWQIASAVLVCSVAVGSGELAGVPLLTSCGIAGVLGGLSGITAGYGIVEHYGLEKKKKKVSHLTEQTKKLQDSLAQAQIAFSAIFCEQVLKIPLELLPRLEQKETLELLGVDITKLGNEVYTKQFIMDRVKNFASRLNDVEKLRQEIGKDAGLSDVDKGTISTSK</sequence>
<gene>
    <name evidence="1" type="ORF">EDB81DRAFT_860559</name>
</gene>
<accession>A0A9P9DTQ7</accession>
<keyword evidence="2" id="KW-1185">Reference proteome</keyword>